<feature type="compositionally biased region" description="Pro residues" evidence="3">
    <location>
        <begin position="390"/>
        <end position="400"/>
    </location>
</feature>
<dbReference type="Proteomes" id="UP001292094">
    <property type="component" value="Unassembled WGS sequence"/>
</dbReference>
<feature type="region of interest" description="Disordered" evidence="3">
    <location>
        <begin position="468"/>
        <end position="497"/>
    </location>
</feature>
<dbReference type="AlphaFoldDB" id="A0AAE1NYN2"/>
<dbReference type="SUPFAM" id="SSF48350">
    <property type="entry name" value="GTPase activation domain, GAP"/>
    <property type="match status" value="1"/>
</dbReference>
<dbReference type="PANTHER" id="PTHR12552">
    <property type="entry name" value="OLIGOPHRENIN 1"/>
    <property type="match status" value="1"/>
</dbReference>
<dbReference type="PANTHER" id="PTHR12552:SF1">
    <property type="entry name" value="RHO GTPASE-ACTIVATING PROTEIN GRAF"/>
    <property type="match status" value="1"/>
</dbReference>
<dbReference type="Pfam" id="PF00620">
    <property type="entry name" value="RhoGAP"/>
    <property type="match status" value="1"/>
</dbReference>
<dbReference type="FunFam" id="2.30.30.40:FF:000055">
    <property type="entry name" value="rho GTPase-activating protein 26 isoform X1"/>
    <property type="match status" value="1"/>
</dbReference>
<evidence type="ECO:0008006" key="8">
    <source>
        <dbReference type="Google" id="ProtNLM"/>
    </source>
</evidence>
<evidence type="ECO:0000313" key="6">
    <source>
        <dbReference type="EMBL" id="KAK4297687.1"/>
    </source>
</evidence>
<dbReference type="EMBL" id="JAWZYT010003588">
    <property type="protein sequence ID" value="KAK4297687.1"/>
    <property type="molecule type" value="Genomic_DNA"/>
</dbReference>
<feature type="region of interest" description="Disordered" evidence="3">
    <location>
        <begin position="92"/>
        <end position="161"/>
    </location>
</feature>
<dbReference type="GO" id="GO:0005096">
    <property type="term" value="F:GTPase activator activity"/>
    <property type="evidence" value="ECO:0007669"/>
    <property type="project" value="InterPro"/>
</dbReference>
<proteinExistence type="predicted"/>
<dbReference type="PROSITE" id="PS50238">
    <property type="entry name" value="RHOGAP"/>
    <property type="match status" value="1"/>
</dbReference>
<feature type="compositionally biased region" description="Low complexity" evidence="3">
    <location>
        <begin position="374"/>
        <end position="389"/>
    </location>
</feature>
<dbReference type="SMART" id="SM00324">
    <property type="entry name" value="RhoGAP"/>
    <property type="match status" value="1"/>
</dbReference>
<feature type="region of interest" description="Disordered" evidence="3">
    <location>
        <begin position="372"/>
        <end position="416"/>
    </location>
</feature>
<feature type="compositionally biased region" description="Low complexity" evidence="3">
    <location>
        <begin position="401"/>
        <end position="416"/>
    </location>
</feature>
<dbReference type="Pfam" id="PF14604">
    <property type="entry name" value="SH3_9"/>
    <property type="match status" value="1"/>
</dbReference>
<keyword evidence="7" id="KW-1185">Reference proteome</keyword>
<dbReference type="SMART" id="SM00326">
    <property type="entry name" value="SH3"/>
    <property type="match status" value="1"/>
</dbReference>
<dbReference type="SUPFAM" id="SSF50044">
    <property type="entry name" value="SH3-domain"/>
    <property type="match status" value="1"/>
</dbReference>
<evidence type="ECO:0000259" key="5">
    <source>
        <dbReference type="PROSITE" id="PS50238"/>
    </source>
</evidence>
<feature type="compositionally biased region" description="Polar residues" evidence="3">
    <location>
        <begin position="266"/>
        <end position="285"/>
    </location>
</feature>
<dbReference type="InterPro" id="IPR008936">
    <property type="entry name" value="Rho_GTPase_activation_prot"/>
</dbReference>
<evidence type="ECO:0000259" key="4">
    <source>
        <dbReference type="PROSITE" id="PS50002"/>
    </source>
</evidence>
<accession>A0AAE1NYN2</accession>
<dbReference type="CDD" id="cd11882">
    <property type="entry name" value="SH3_GRAF-like"/>
    <property type="match status" value="1"/>
</dbReference>
<feature type="compositionally biased region" description="Low complexity" evidence="3">
    <location>
        <begin position="482"/>
        <end position="497"/>
    </location>
</feature>
<dbReference type="Gene3D" id="1.10.555.10">
    <property type="entry name" value="Rho GTPase activation protein"/>
    <property type="match status" value="1"/>
</dbReference>
<sequence>MLEDTAEWEVKTITSAIKQYFRNLPEPLMTYRLHCAFIVAATAKQDQLFRRVNDIHALVHKLPKTNFMVLKTLIQHLVNVAAKSEKNLMTIFGTQPEPPLDVSRLSGESAGSQQQQQQQHRQQQQQQPSSKSSSPSASLRHNNQQQQQQHNNHNNSSSKHPPVLKKVVTYNISEPQTPLFGAAGGGGIGGGGGGVGVGGVGGLSNIKGSSGSSSGSSGLYSTVAPPPSITHQWTNSSSLSSLTSGLNAYSSLVSNSAAIALGASTNNSTPRLSPQGPLPQTQVIMTSKRYPPPPKKPMSTTTINNYHHHHQQQQQQQQQYLQGGVGAMRDPRLQQQQQQQQQQQTNHFAYNSNMRLGAAYPPTYRQHMETNSISGSQSTLSLLTSTGPPSSSPPPPPAPGPTTTTTTTNGALNTPPRRVRTLYACVGENESELSFEPNQILRNVRASREPGWLEGTLNGRTGLVPENYVEGIDDTPPPLPTVLPSQQQQQQQHNTDV</sequence>
<dbReference type="GO" id="GO:0007165">
    <property type="term" value="P:signal transduction"/>
    <property type="evidence" value="ECO:0007669"/>
    <property type="project" value="InterPro"/>
</dbReference>
<feature type="domain" description="Rho-GAP" evidence="5">
    <location>
        <begin position="1"/>
        <end position="146"/>
    </location>
</feature>
<organism evidence="6 7">
    <name type="scientific">Petrolisthes manimaculis</name>
    <dbReference type="NCBI Taxonomy" id="1843537"/>
    <lineage>
        <taxon>Eukaryota</taxon>
        <taxon>Metazoa</taxon>
        <taxon>Ecdysozoa</taxon>
        <taxon>Arthropoda</taxon>
        <taxon>Crustacea</taxon>
        <taxon>Multicrustacea</taxon>
        <taxon>Malacostraca</taxon>
        <taxon>Eumalacostraca</taxon>
        <taxon>Eucarida</taxon>
        <taxon>Decapoda</taxon>
        <taxon>Pleocyemata</taxon>
        <taxon>Anomura</taxon>
        <taxon>Galatheoidea</taxon>
        <taxon>Porcellanidae</taxon>
        <taxon>Petrolisthes</taxon>
    </lineage>
</organism>
<evidence type="ECO:0000256" key="1">
    <source>
        <dbReference type="ARBA" id="ARBA00022443"/>
    </source>
</evidence>
<name>A0AAE1NYN2_9EUCA</name>
<feature type="compositionally biased region" description="Low complexity" evidence="3">
    <location>
        <begin position="106"/>
        <end position="158"/>
    </location>
</feature>
<dbReference type="InterPro" id="IPR001452">
    <property type="entry name" value="SH3_domain"/>
</dbReference>
<dbReference type="InterPro" id="IPR000198">
    <property type="entry name" value="RhoGAP_dom"/>
</dbReference>
<evidence type="ECO:0000256" key="3">
    <source>
        <dbReference type="SAM" id="MobiDB-lite"/>
    </source>
</evidence>
<feature type="domain" description="SH3" evidence="4">
    <location>
        <begin position="414"/>
        <end position="474"/>
    </location>
</feature>
<reference evidence="6" key="1">
    <citation type="submission" date="2023-11" db="EMBL/GenBank/DDBJ databases">
        <title>Genome assemblies of two species of porcelain crab, Petrolisthes cinctipes and Petrolisthes manimaculis (Anomura: Porcellanidae).</title>
        <authorList>
            <person name="Angst P."/>
        </authorList>
    </citation>
    <scope>NUCLEOTIDE SEQUENCE</scope>
    <source>
        <strain evidence="6">PB745_02</strain>
        <tissue evidence="6">Gill</tissue>
    </source>
</reference>
<dbReference type="InterPro" id="IPR047234">
    <property type="entry name" value="GRAF_fam"/>
</dbReference>
<dbReference type="Gene3D" id="2.30.30.40">
    <property type="entry name" value="SH3 Domains"/>
    <property type="match status" value="1"/>
</dbReference>
<evidence type="ECO:0000313" key="7">
    <source>
        <dbReference type="Proteomes" id="UP001292094"/>
    </source>
</evidence>
<dbReference type="InterPro" id="IPR036028">
    <property type="entry name" value="SH3-like_dom_sf"/>
</dbReference>
<dbReference type="PROSITE" id="PS50002">
    <property type="entry name" value="SH3"/>
    <property type="match status" value="1"/>
</dbReference>
<keyword evidence="1 2" id="KW-0728">SH3 domain</keyword>
<evidence type="ECO:0000256" key="2">
    <source>
        <dbReference type="PROSITE-ProRule" id="PRU00192"/>
    </source>
</evidence>
<comment type="caution">
    <text evidence="6">The sequence shown here is derived from an EMBL/GenBank/DDBJ whole genome shotgun (WGS) entry which is preliminary data.</text>
</comment>
<protein>
    <recommendedName>
        <fullName evidence="8">Rho GTPase-activating protein 26</fullName>
    </recommendedName>
</protein>
<feature type="region of interest" description="Disordered" evidence="3">
    <location>
        <begin position="266"/>
        <end position="322"/>
    </location>
</feature>
<gene>
    <name evidence="6" type="ORF">Pmani_029922</name>
</gene>